<proteinExistence type="predicted"/>
<reference evidence="1" key="2">
    <citation type="journal article" date="2015" name="Data Brief">
        <title>Shoot transcriptome of the giant reed, Arundo donax.</title>
        <authorList>
            <person name="Barrero R.A."/>
            <person name="Guerrero F.D."/>
            <person name="Moolhuijzen P."/>
            <person name="Goolsby J.A."/>
            <person name="Tidwell J."/>
            <person name="Bellgard S.E."/>
            <person name="Bellgard M.I."/>
        </authorList>
    </citation>
    <scope>NUCLEOTIDE SEQUENCE</scope>
    <source>
        <tissue evidence="1">Shoot tissue taken approximately 20 cm above the soil surface</tissue>
    </source>
</reference>
<sequence length="82" mass="9684">MELSRRTSQGFLIFRYCHSKTIFLMVLFPRQSGMTSFLLKIEALFWTSKIIHSRQFRLHLILPQTLLSCYMETLCVGILVEL</sequence>
<reference evidence="1" key="1">
    <citation type="submission" date="2014-09" db="EMBL/GenBank/DDBJ databases">
        <authorList>
            <person name="Magalhaes I.L.F."/>
            <person name="Oliveira U."/>
            <person name="Santos F.R."/>
            <person name="Vidigal T.H.D.A."/>
            <person name="Brescovit A.D."/>
            <person name="Santos A.J."/>
        </authorList>
    </citation>
    <scope>NUCLEOTIDE SEQUENCE</scope>
    <source>
        <tissue evidence="1">Shoot tissue taken approximately 20 cm above the soil surface</tissue>
    </source>
</reference>
<evidence type="ECO:0000313" key="1">
    <source>
        <dbReference type="EMBL" id="JAD75654.1"/>
    </source>
</evidence>
<name>A0A0A9CHA6_ARUDO</name>
<protein>
    <submittedName>
        <fullName evidence="1">Uncharacterized protein</fullName>
    </submittedName>
</protein>
<dbReference type="EMBL" id="GBRH01222241">
    <property type="protein sequence ID" value="JAD75654.1"/>
    <property type="molecule type" value="Transcribed_RNA"/>
</dbReference>
<dbReference type="AlphaFoldDB" id="A0A0A9CHA6"/>
<accession>A0A0A9CHA6</accession>
<organism evidence="1">
    <name type="scientific">Arundo donax</name>
    <name type="common">Giant reed</name>
    <name type="synonym">Donax arundinaceus</name>
    <dbReference type="NCBI Taxonomy" id="35708"/>
    <lineage>
        <taxon>Eukaryota</taxon>
        <taxon>Viridiplantae</taxon>
        <taxon>Streptophyta</taxon>
        <taxon>Embryophyta</taxon>
        <taxon>Tracheophyta</taxon>
        <taxon>Spermatophyta</taxon>
        <taxon>Magnoliopsida</taxon>
        <taxon>Liliopsida</taxon>
        <taxon>Poales</taxon>
        <taxon>Poaceae</taxon>
        <taxon>PACMAD clade</taxon>
        <taxon>Arundinoideae</taxon>
        <taxon>Arundineae</taxon>
        <taxon>Arundo</taxon>
    </lineage>
</organism>